<feature type="transmembrane region" description="Helical" evidence="1">
    <location>
        <begin position="6"/>
        <end position="34"/>
    </location>
</feature>
<dbReference type="KEGG" id="axl:AXY_07530"/>
<organism evidence="2 3">
    <name type="scientific">Amphibacillus xylanus (strain ATCC 51415 / DSM 6626 / JCM 7361 / LMG 17667 / NBRC 15112 / Ep01)</name>
    <dbReference type="NCBI Taxonomy" id="698758"/>
    <lineage>
        <taxon>Bacteria</taxon>
        <taxon>Bacillati</taxon>
        <taxon>Bacillota</taxon>
        <taxon>Bacilli</taxon>
        <taxon>Bacillales</taxon>
        <taxon>Bacillaceae</taxon>
        <taxon>Amphibacillus</taxon>
    </lineage>
</organism>
<keyword evidence="1" id="KW-1133">Transmembrane helix</keyword>
<dbReference type="EMBL" id="AP012050">
    <property type="protein sequence ID" value="BAM46885.1"/>
    <property type="molecule type" value="Genomic_DNA"/>
</dbReference>
<dbReference type="HOGENOM" id="CLU_1745836_0_0_9"/>
<keyword evidence="1" id="KW-0472">Membrane</keyword>
<dbReference type="Proteomes" id="UP000006294">
    <property type="component" value="Chromosome"/>
</dbReference>
<name>K0IWM5_AMPXN</name>
<dbReference type="STRING" id="698758.AXY_07530"/>
<dbReference type="RefSeq" id="WP_015009490.1">
    <property type="nucleotide sequence ID" value="NC_018704.1"/>
</dbReference>
<gene>
    <name evidence="2" type="ordered locus">AXY_07530</name>
</gene>
<keyword evidence="1" id="KW-0812">Transmembrane</keyword>
<evidence type="ECO:0000256" key="1">
    <source>
        <dbReference type="SAM" id="Phobius"/>
    </source>
</evidence>
<reference evidence="2 3" key="1">
    <citation type="submission" date="2011-01" db="EMBL/GenBank/DDBJ databases">
        <title>Whole genome sequence of Amphibacillus xylinus NBRC 15112.</title>
        <authorList>
            <person name="Nakazawa H."/>
            <person name="Katano Y."/>
            <person name="Nakamura S."/>
            <person name="Sasagawa M."/>
            <person name="Fukada J."/>
            <person name="Arai T."/>
            <person name="Sasakura N."/>
            <person name="Mochizuki D."/>
            <person name="Hosoyama A."/>
            <person name="Harada K."/>
            <person name="Horikawa H."/>
            <person name="Kato Y."/>
            <person name="Harada T."/>
            <person name="Sasaki K."/>
            <person name="Sekiguchi M."/>
            <person name="Hodoyama M."/>
            <person name="Nishiko R."/>
            <person name="Narita H."/>
            <person name="Hanamaki A."/>
            <person name="Hata C."/>
            <person name="Konno Y."/>
            <person name="Niimura Y."/>
            <person name="Yamazaki S."/>
            <person name="Fujita N."/>
        </authorList>
    </citation>
    <scope>NUCLEOTIDE SEQUENCE [LARGE SCALE GENOMIC DNA]</scope>
    <source>
        <strain evidence="3">ATCC 51415 / DSM 6626 / JCM 7361 / LMG 17667 / NBRC 15112 / Ep01</strain>
    </source>
</reference>
<feature type="transmembrane region" description="Helical" evidence="1">
    <location>
        <begin position="86"/>
        <end position="106"/>
    </location>
</feature>
<sequence>MLATFSYVTFWIAVVVQIVNGWILVTVGDQFIYLKGLRKLDVSESLLQEIKHTSLVALVSYLFLWSVYIWSYIYNTPFLDASDRTIFLQSNSTMLILFFILTAFEYRNSKETIDSNLFKPKEFKQKLLRYNLISLSLTLGAYIIISIIQ</sequence>
<accession>K0IWM5</accession>
<proteinExistence type="predicted"/>
<dbReference type="AlphaFoldDB" id="K0IWM5"/>
<dbReference type="OrthoDB" id="2981185at2"/>
<feature type="transmembrane region" description="Helical" evidence="1">
    <location>
        <begin position="55"/>
        <end position="74"/>
    </location>
</feature>
<keyword evidence="3" id="KW-1185">Reference proteome</keyword>
<evidence type="ECO:0000313" key="2">
    <source>
        <dbReference type="EMBL" id="BAM46885.1"/>
    </source>
</evidence>
<evidence type="ECO:0000313" key="3">
    <source>
        <dbReference type="Proteomes" id="UP000006294"/>
    </source>
</evidence>
<feature type="transmembrane region" description="Helical" evidence="1">
    <location>
        <begin position="127"/>
        <end position="148"/>
    </location>
</feature>
<protein>
    <submittedName>
        <fullName evidence="2">Uncharacterized protein</fullName>
    </submittedName>
</protein>